<sequence length="92" mass="10046">MWCDLGKSKVTIAVIGVLTVSTVISGTAFAVRQRNYKPQEFRAVLRGLGYKVKVTNDSLTDEETKKAISEFQKGYRLNVDGQAGPKTAGFCS</sequence>
<evidence type="ECO:0000313" key="4">
    <source>
        <dbReference type="Proteomes" id="UP000276103"/>
    </source>
</evidence>
<feature type="transmembrane region" description="Helical" evidence="1">
    <location>
        <begin position="12"/>
        <end position="31"/>
    </location>
</feature>
<dbReference type="InterPro" id="IPR036366">
    <property type="entry name" value="PGBDSf"/>
</dbReference>
<protein>
    <recommendedName>
        <fullName evidence="2">Peptidoglycan binding-like domain-containing protein</fullName>
    </recommendedName>
</protein>
<keyword evidence="1" id="KW-1133">Transmembrane helix</keyword>
<dbReference type="Proteomes" id="UP000276103">
    <property type="component" value="Unassembled WGS sequence"/>
</dbReference>
<organism evidence="3 4">
    <name type="scientific">Trichormus variabilis SAG 1403-4b</name>
    <dbReference type="NCBI Taxonomy" id="447716"/>
    <lineage>
        <taxon>Bacteria</taxon>
        <taxon>Bacillati</taxon>
        <taxon>Cyanobacteriota</taxon>
        <taxon>Cyanophyceae</taxon>
        <taxon>Nostocales</taxon>
        <taxon>Nostocaceae</taxon>
        <taxon>Trichormus</taxon>
    </lineage>
</organism>
<dbReference type="Pfam" id="PF01471">
    <property type="entry name" value="PG_binding_1"/>
    <property type="match status" value="1"/>
</dbReference>
<keyword evidence="1" id="KW-0812">Transmembrane</keyword>
<keyword evidence="4" id="KW-1185">Reference proteome</keyword>
<dbReference type="InterPro" id="IPR002477">
    <property type="entry name" value="Peptidoglycan-bd-like"/>
</dbReference>
<name>A0A3S1AR89_ANAVA</name>
<reference evidence="3 4" key="1">
    <citation type="journal article" date="2019" name="Genome Biol. Evol.">
        <title>Day and night: Metabolic profiles and evolutionary relationships of six axenic non-marine cyanobacteria.</title>
        <authorList>
            <person name="Will S.E."/>
            <person name="Henke P."/>
            <person name="Boedeker C."/>
            <person name="Huang S."/>
            <person name="Brinkmann H."/>
            <person name="Rohde M."/>
            <person name="Jarek M."/>
            <person name="Friedl T."/>
            <person name="Seufert S."/>
            <person name="Schumacher M."/>
            <person name="Overmann J."/>
            <person name="Neumann-Schaal M."/>
            <person name="Petersen J."/>
        </authorList>
    </citation>
    <scope>NUCLEOTIDE SEQUENCE [LARGE SCALE GENOMIC DNA]</scope>
    <source>
        <strain evidence="3 4">SAG 1403-4b</strain>
    </source>
</reference>
<comment type="caution">
    <text evidence="3">The sequence shown here is derived from an EMBL/GenBank/DDBJ whole genome shotgun (WGS) entry which is preliminary data.</text>
</comment>
<dbReference type="InterPro" id="IPR036365">
    <property type="entry name" value="PGBD-like_sf"/>
</dbReference>
<dbReference type="SUPFAM" id="SSF47090">
    <property type="entry name" value="PGBD-like"/>
    <property type="match status" value="1"/>
</dbReference>
<evidence type="ECO:0000256" key="1">
    <source>
        <dbReference type="SAM" id="Phobius"/>
    </source>
</evidence>
<keyword evidence="1" id="KW-0472">Membrane</keyword>
<dbReference type="Gene3D" id="1.10.101.10">
    <property type="entry name" value="PGBD-like superfamily/PGBD"/>
    <property type="match status" value="1"/>
</dbReference>
<dbReference type="AlphaFoldDB" id="A0A3S1AR89"/>
<dbReference type="EMBL" id="RSCM01000004">
    <property type="protein sequence ID" value="RUS97761.1"/>
    <property type="molecule type" value="Genomic_DNA"/>
</dbReference>
<proteinExistence type="predicted"/>
<accession>A0A3S1AR89</accession>
<evidence type="ECO:0000259" key="2">
    <source>
        <dbReference type="Pfam" id="PF01471"/>
    </source>
</evidence>
<feature type="domain" description="Peptidoglycan binding-like" evidence="2">
    <location>
        <begin position="39"/>
        <end position="88"/>
    </location>
</feature>
<evidence type="ECO:0000313" key="3">
    <source>
        <dbReference type="EMBL" id="RUS97761.1"/>
    </source>
</evidence>
<gene>
    <name evidence="3" type="ORF">DSM107003_16360</name>
</gene>